<keyword evidence="5" id="KW-0446">Lipid-binding</keyword>
<feature type="compositionally biased region" description="Low complexity" evidence="6">
    <location>
        <begin position="143"/>
        <end position="153"/>
    </location>
</feature>
<dbReference type="SMART" id="SM00233">
    <property type="entry name" value="PH"/>
    <property type="match status" value="1"/>
</dbReference>
<dbReference type="InterPro" id="IPR023393">
    <property type="entry name" value="START-like_dom_sf"/>
</dbReference>
<name>A0A8K1FFH7_PYTOL</name>
<dbReference type="OrthoDB" id="14833at2759"/>
<dbReference type="SUPFAM" id="SSF55961">
    <property type="entry name" value="Bet v1-like"/>
    <property type="match status" value="1"/>
</dbReference>
<dbReference type="GO" id="GO:0016020">
    <property type="term" value="C:membrane"/>
    <property type="evidence" value="ECO:0007669"/>
    <property type="project" value="TreeGrafter"/>
</dbReference>
<accession>A0A8K1FFH7</accession>
<organism evidence="9 10">
    <name type="scientific">Pythium oligandrum</name>
    <name type="common">Mycoparasitic fungus</name>
    <dbReference type="NCBI Taxonomy" id="41045"/>
    <lineage>
        <taxon>Eukaryota</taxon>
        <taxon>Sar</taxon>
        <taxon>Stramenopiles</taxon>
        <taxon>Oomycota</taxon>
        <taxon>Peronosporomycetes</taxon>
        <taxon>Pythiales</taxon>
        <taxon>Pythiaceae</taxon>
        <taxon>Pythium</taxon>
    </lineage>
</organism>
<evidence type="ECO:0000256" key="4">
    <source>
        <dbReference type="ARBA" id="ARBA00023055"/>
    </source>
</evidence>
<dbReference type="GO" id="GO:0005829">
    <property type="term" value="C:cytosol"/>
    <property type="evidence" value="ECO:0007669"/>
    <property type="project" value="TreeGrafter"/>
</dbReference>
<feature type="compositionally biased region" description="Polar residues" evidence="6">
    <location>
        <begin position="164"/>
        <end position="179"/>
    </location>
</feature>
<proteinExistence type="predicted"/>
<evidence type="ECO:0000259" key="8">
    <source>
        <dbReference type="PROSITE" id="PS50848"/>
    </source>
</evidence>
<evidence type="ECO:0000256" key="6">
    <source>
        <dbReference type="SAM" id="MobiDB-lite"/>
    </source>
</evidence>
<keyword evidence="4" id="KW-0445">Lipid transport</keyword>
<dbReference type="InterPro" id="IPR002913">
    <property type="entry name" value="START_lipid-bd_dom"/>
</dbReference>
<dbReference type="Pfam" id="PF00169">
    <property type="entry name" value="PH"/>
    <property type="match status" value="1"/>
</dbReference>
<dbReference type="PROSITE" id="PS50848">
    <property type="entry name" value="START"/>
    <property type="match status" value="1"/>
</dbReference>
<dbReference type="InterPro" id="IPR037239">
    <property type="entry name" value="OSBP_sf"/>
</dbReference>
<dbReference type="Gene3D" id="2.40.160.120">
    <property type="match status" value="1"/>
</dbReference>
<reference evidence="9" key="1">
    <citation type="submission" date="2019-03" db="EMBL/GenBank/DDBJ databases">
        <title>Long read genome sequence of the mycoparasitic Pythium oligandrum ATCC 38472 isolated from sugarbeet rhizosphere.</title>
        <authorList>
            <person name="Gaulin E."/>
        </authorList>
    </citation>
    <scope>NUCLEOTIDE SEQUENCE</scope>
    <source>
        <strain evidence="9">ATCC 38472_TT</strain>
    </source>
</reference>
<feature type="domain" description="START" evidence="8">
    <location>
        <begin position="252"/>
        <end position="456"/>
    </location>
</feature>
<dbReference type="Pfam" id="PF01852">
    <property type="entry name" value="START"/>
    <property type="match status" value="1"/>
</dbReference>
<dbReference type="PROSITE" id="PS50003">
    <property type="entry name" value="PH_DOMAIN"/>
    <property type="match status" value="1"/>
</dbReference>
<evidence type="ECO:0000313" key="9">
    <source>
        <dbReference type="EMBL" id="TMW56818.1"/>
    </source>
</evidence>
<dbReference type="GO" id="GO:0032934">
    <property type="term" value="F:sterol binding"/>
    <property type="evidence" value="ECO:0007669"/>
    <property type="project" value="TreeGrafter"/>
</dbReference>
<evidence type="ECO:0000313" key="10">
    <source>
        <dbReference type="Proteomes" id="UP000794436"/>
    </source>
</evidence>
<dbReference type="Gene3D" id="2.30.29.30">
    <property type="entry name" value="Pleckstrin-homology domain (PH domain)/Phosphotyrosine-binding domain (PTB)"/>
    <property type="match status" value="1"/>
</dbReference>
<keyword evidence="2" id="KW-0813">Transport</keyword>
<evidence type="ECO:0000256" key="3">
    <source>
        <dbReference type="ARBA" id="ARBA00022824"/>
    </source>
</evidence>
<dbReference type="SUPFAM" id="SSF144000">
    <property type="entry name" value="Oxysterol-binding protein-like"/>
    <property type="match status" value="1"/>
</dbReference>
<dbReference type="Pfam" id="PF01237">
    <property type="entry name" value="Oxysterol_BP"/>
    <property type="match status" value="1"/>
</dbReference>
<evidence type="ECO:0000259" key="7">
    <source>
        <dbReference type="PROSITE" id="PS50003"/>
    </source>
</evidence>
<comment type="subcellular location">
    <subcellularLocation>
        <location evidence="1">Endoplasmic reticulum</location>
    </subcellularLocation>
</comment>
<dbReference type="SUPFAM" id="SSF50729">
    <property type="entry name" value="PH domain-like"/>
    <property type="match status" value="1"/>
</dbReference>
<gene>
    <name evidence="9" type="ORF">Poli38472_006828</name>
</gene>
<sequence length="878" mass="96267">MQALHELTQTDASGERRTLESLPQFDPTFMKEGYLQKKGQMLKGWKQRWFVCDGRALFYFSHRRDTRPSSVIDLRYCIVEDGGRSETWNSVRIHLTDNATGTLYCLSSEDRPTAQEWLTVLRNAVSRLNRERRQRTTQPSIPAATAAAAVASAGGNNDKKRLTRMSSAPNATSVASPQLTSRPAPTKAPAAPRAQTTVALENELARDMEQLKNLLARRGGGAGGGAIVFSPLSAVNGVLKSLSSVETGKAYARGSVVLPVPSEVAAYYVCDHTKRADWDIHFPRSHHVVKFDEATELVHLTRGVQQIRSTKAFVSPQVAATVGAVVGGVIAFPSWGQLLNSMALFALIAVVVNSVDYSGLCAPRDLLLLRQVKKRKAKTGIDDDDDEVDHGQPIIVVLEKSVTNERKSEVSDVIRAHQGLGGWQLEPLDGGRTLVTYVTDIDTRGWLSAETKKDFMLQRLDCLAVLLEFVNQSQLSVAELGFVDDVDSGEDSDHGEVSAVTASGYSVDAGAGRGSTGFHPSDYYKGMDRLSAGGLKLTDKEVAKKQAGVLKDVLKSASATLLEGKGMVSLSLPVRIFEPRTNLERVIDLFLYGPTLLNVAADQTDPVERFKYVMAYAVAGLHHGVGQMKPFNPILGETYQTSLNDGTEVFCEHTSHHPPITNFELLGKKYTINGHIVWNPPAFSMKSSAFVQNNAGPIRVGFADGTVISYHLPLMQSGGFLWGDRTVELLGTIHFEDQKNGLVCDLKFHPDEKKGMGGMFSSSATPSDFTRGAIIKSATNETISSVNGSWLDGLNFDGKAYWTFGREQSGYVVPLPADKVLESDSRNREDLRYLAANDLDLAQEWKVKLEVLQRSDRKLRNDGRRPNHWTLKDGKHGH</sequence>
<dbReference type="InterPro" id="IPR000648">
    <property type="entry name" value="Oxysterol-bd"/>
</dbReference>
<dbReference type="AlphaFoldDB" id="A0A8K1FFH7"/>
<comment type="caution">
    <text evidence="9">The sequence shown here is derived from an EMBL/GenBank/DDBJ whole genome shotgun (WGS) entry which is preliminary data.</text>
</comment>
<dbReference type="GO" id="GO:0005783">
    <property type="term" value="C:endoplasmic reticulum"/>
    <property type="evidence" value="ECO:0007669"/>
    <property type="project" value="UniProtKB-SubCell"/>
</dbReference>
<protein>
    <recommendedName>
        <fullName evidence="11">PH domain-containing protein</fullName>
    </recommendedName>
</protein>
<evidence type="ECO:0000256" key="5">
    <source>
        <dbReference type="ARBA" id="ARBA00023121"/>
    </source>
</evidence>
<feature type="compositionally biased region" description="Low complexity" evidence="6">
    <location>
        <begin position="180"/>
        <end position="194"/>
    </location>
</feature>
<evidence type="ECO:0000256" key="2">
    <source>
        <dbReference type="ARBA" id="ARBA00022448"/>
    </source>
</evidence>
<dbReference type="Proteomes" id="UP000794436">
    <property type="component" value="Unassembled WGS sequence"/>
</dbReference>
<dbReference type="GO" id="GO:0006869">
    <property type="term" value="P:lipid transport"/>
    <property type="evidence" value="ECO:0007669"/>
    <property type="project" value="UniProtKB-KW"/>
</dbReference>
<evidence type="ECO:0000256" key="1">
    <source>
        <dbReference type="ARBA" id="ARBA00004240"/>
    </source>
</evidence>
<keyword evidence="10" id="KW-1185">Reference proteome</keyword>
<dbReference type="Gene3D" id="3.30.530.20">
    <property type="match status" value="1"/>
</dbReference>
<dbReference type="EMBL" id="SPLM01000145">
    <property type="protein sequence ID" value="TMW56818.1"/>
    <property type="molecule type" value="Genomic_DNA"/>
</dbReference>
<feature type="domain" description="PH" evidence="7">
    <location>
        <begin position="28"/>
        <end position="126"/>
    </location>
</feature>
<dbReference type="InterPro" id="IPR001849">
    <property type="entry name" value="PH_domain"/>
</dbReference>
<evidence type="ECO:0008006" key="11">
    <source>
        <dbReference type="Google" id="ProtNLM"/>
    </source>
</evidence>
<feature type="region of interest" description="Disordered" evidence="6">
    <location>
        <begin position="129"/>
        <end position="194"/>
    </location>
</feature>
<keyword evidence="3" id="KW-0256">Endoplasmic reticulum</keyword>
<dbReference type="PANTHER" id="PTHR10972">
    <property type="entry name" value="OXYSTEROL-BINDING PROTEIN-RELATED"/>
    <property type="match status" value="1"/>
</dbReference>
<dbReference type="InterPro" id="IPR011993">
    <property type="entry name" value="PH-like_dom_sf"/>
</dbReference>
<dbReference type="PANTHER" id="PTHR10972:SF148">
    <property type="entry name" value="OXYSTEROL-BINDING PROTEIN 9"/>
    <property type="match status" value="1"/>
</dbReference>